<dbReference type="Proteomes" id="UP000230233">
    <property type="component" value="Chromosome I"/>
</dbReference>
<evidence type="ECO:0000256" key="1">
    <source>
        <dbReference type="ARBA" id="ARBA00004141"/>
    </source>
</evidence>
<evidence type="ECO:0008006" key="11">
    <source>
        <dbReference type="Google" id="ProtNLM"/>
    </source>
</evidence>
<comment type="caution">
    <text evidence="9">The sequence shown here is derived from an EMBL/GenBank/DDBJ whole genome shotgun (WGS) entry which is preliminary data.</text>
</comment>
<evidence type="ECO:0000256" key="4">
    <source>
        <dbReference type="ARBA" id="ARBA00022692"/>
    </source>
</evidence>
<evidence type="ECO:0000256" key="3">
    <source>
        <dbReference type="ARBA" id="ARBA00022448"/>
    </source>
</evidence>
<feature type="transmembrane region" description="Helical" evidence="8">
    <location>
        <begin position="301"/>
        <end position="323"/>
    </location>
</feature>
<accession>A0A2G5VSV1</accession>
<dbReference type="Pfam" id="PF01733">
    <property type="entry name" value="Nucleoside_tran"/>
    <property type="match status" value="1"/>
</dbReference>
<evidence type="ECO:0000256" key="2">
    <source>
        <dbReference type="ARBA" id="ARBA00007965"/>
    </source>
</evidence>
<feature type="transmembrane region" description="Helical" evidence="8">
    <location>
        <begin position="52"/>
        <end position="71"/>
    </location>
</feature>
<evidence type="ECO:0000256" key="5">
    <source>
        <dbReference type="ARBA" id="ARBA00022989"/>
    </source>
</evidence>
<feature type="transmembrane region" description="Helical" evidence="8">
    <location>
        <begin position="146"/>
        <end position="166"/>
    </location>
</feature>
<feature type="transmembrane region" description="Helical" evidence="8">
    <location>
        <begin position="411"/>
        <end position="433"/>
    </location>
</feature>
<feature type="compositionally biased region" description="Polar residues" evidence="7">
    <location>
        <begin position="7"/>
        <end position="22"/>
    </location>
</feature>
<dbReference type="SUPFAM" id="SSF103473">
    <property type="entry name" value="MFS general substrate transporter"/>
    <property type="match status" value="1"/>
</dbReference>
<feature type="transmembrane region" description="Helical" evidence="8">
    <location>
        <begin position="371"/>
        <end position="391"/>
    </location>
</feature>
<feature type="transmembrane region" description="Helical" evidence="8">
    <location>
        <begin position="445"/>
        <end position="468"/>
    </location>
</feature>
<dbReference type="InterPro" id="IPR002259">
    <property type="entry name" value="Eqnu_transpt"/>
</dbReference>
<feature type="transmembrane region" description="Helical" evidence="8">
    <location>
        <begin position="240"/>
        <end position="261"/>
    </location>
</feature>
<keyword evidence="6 8" id="KW-0472">Membrane</keyword>
<dbReference type="GO" id="GO:0005337">
    <property type="term" value="F:nucleoside transmembrane transporter activity"/>
    <property type="evidence" value="ECO:0007669"/>
    <property type="project" value="InterPro"/>
</dbReference>
<proteinExistence type="inferred from homology"/>
<dbReference type="GO" id="GO:0005886">
    <property type="term" value="C:plasma membrane"/>
    <property type="evidence" value="ECO:0007669"/>
    <property type="project" value="TreeGrafter"/>
</dbReference>
<keyword evidence="4 8" id="KW-0812">Transmembrane</keyword>
<name>A0A2G5VSV1_9PELO</name>
<comment type="similarity">
    <text evidence="2">Belongs to the SLC29A/ENT transporter (TC 2.A.57) family.</text>
</comment>
<evidence type="ECO:0000256" key="7">
    <source>
        <dbReference type="SAM" id="MobiDB-lite"/>
    </source>
</evidence>
<gene>
    <name evidence="9" type="primary">Cnig_chr_I.g3871</name>
    <name evidence="9" type="ORF">B9Z55_003871</name>
</gene>
<evidence type="ECO:0000313" key="9">
    <source>
        <dbReference type="EMBL" id="PIC54750.1"/>
    </source>
</evidence>
<feature type="transmembrane region" description="Helical" evidence="8">
    <location>
        <begin position="114"/>
        <end position="134"/>
    </location>
</feature>
<dbReference type="STRING" id="1611254.A0A2G5VSV1"/>
<dbReference type="PANTHER" id="PTHR10332:SF85">
    <property type="entry name" value="EQUILIBRATIVE NUCLEOSIDE TRANSPORTER"/>
    <property type="match status" value="1"/>
</dbReference>
<protein>
    <recommendedName>
        <fullName evidence="11">Major facilitator superfamily (MFS) profile domain-containing protein</fullName>
    </recommendedName>
</protein>
<feature type="region of interest" description="Disordered" evidence="7">
    <location>
        <begin position="1"/>
        <end position="22"/>
    </location>
</feature>
<evidence type="ECO:0000313" key="10">
    <source>
        <dbReference type="Proteomes" id="UP000230233"/>
    </source>
</evidence>
<organism evidence="9 10">
    <name type="scientific">Caenorhabditis nigoni</name>
    <dbReference type="NCBI Taxonomy" id="1611254"/>
    <lineage>
        <taxon>Eukaryota</taxon>
        <taxon>Metazoa</taxon>
        <taxon>Ecdysozoa</taxon>
        <taxon>Nematoda</taxon>
        <taxon>Chromadorea</taxon>
        <taxon>Rhabditida</taxon>
        <taxon>Rhabditina</taxon>
        <taxon>Rhabditomorpha</taxon>
        <taxon>Rhabditoidea</taxon>
        <taxon>Rhabditidae</taxon>
        <taxon>Peloderinae</taxon>
        <taxon>Caenorhabditis</taxon>
    </lineage>
</organism>
<keyword evidence="5 8" id="KW-1133">Transmembrane helix</keyword>
<comment type="subcellular location">
    <subcellularLocation>
        <location evidence="1">Membrane</location>
        <topology evidence="1">Multi-pass membrane protein</topology>
    </subcellularLocation>
</comment>
<keyword evidence="3" id="KW-0813">Transport</keyword>
<dbReference type="EMBL" id="PDUG01000001">
    <property type="protein sequence ID" value="PIC54750.1"/>
    <property type="molecule type" value="Genomic_DNA"/>
</dbReference>
<feature type="transmembrane region" description="Helical" evidence="8">
    <location>
        <begin position="203"/>
        <end position="228"/>
    </location>
</feature>
<dbReference type="OrthoDB" id="1856718at2759"/>
<feature type="transmembrane region" description="Helical" evidence="8">
    <location>
        <begin position="343"/>
        <end position="364"/>
    </location>
</feature>
<feature type="transmembrane region" description="Helical" evidence="8">
    <location>
        <begin position="172"/>
        <end position="191"/>
    </location>
</feature>
<dbReference type="PRINTS" id="PR01130">
    <property type="entry name" value="DERENTRNSPRT"/>
</dbReference>
<dbReference type="InterPro" id="IPR036259">
    <property type="entry name" value="MFS_trans_sf"/>
</dbReference>
<dbReference type="PANTHER" id="PTHR10332">
    <property type="entry name" value="EQUILIBRATIVE NUCLEOSIDE TRANSPORTER"/>
    <property type="match status" value="1"/>
</dbReference>
<sequence>MRKPWSKTFSFTPNSASEDAGAVQTSTITKKLEPLLLEENGRIRQAVDTGNYVYLMFMMFGFGALLPWNMFLNISHDYYTMFKLRAFNETSSATLLNTSDSIGYSTWHSENFQYSMTISAQFPNLLFSFANIFLATKGDLTGRMRLCLAAVQAMVLLTIIFIYVDTTTWTASFYYLTLFTIFVLNAANGLFQNSLFGLASSFPFEYTNAILIGQNFCGTAVSVLAMVTKAVFTEEVQNRAALYFGIASIAIIVCFILLNIIKKMTFFKKYDVAEANAYELNHEITTWEDVRIAFTRSKMQFANIFFLFFVTLSLFPSICMYVRDAPLPQPHNFVISEAYFMDVTTFLNFNLFAFIGSLTANWVRLFSPKKIWIAVAVRVWFLFYFPLANYYPTDVVNGRNFDPLFSSTWMFVFNVALLAFSSGYLSSLVMMYAPKAHEEPRIQRMAGMIAAFFLIAGVVAGLSFSWIIKVIVVGFSQ</sequence>
<evidence type="ECO:0000256" key="8">
    <source>
        <dbReference type="SAM" id="Phobius"/>
    </source>
</evidence>
<reference evidence="10" key="1">
    <citation type="submission" date="2017-10" db="EMBL/GenBank/DDBJ databases">
        <title>Rapid genome shrinkage in a self-fertile nematode reveals novel sperm competition proteins.</title>
        <authorList>
            <person name="Yin D."/>
            <person name="Schwarz E.M."/>
            <person name="Thomas C.G."/>
            <person name="Felde R.L."/>
            <person name="Korf I.F."/>
            <person name="Cutter A.D."/>
            <person name="Schartner C.M."/>
            <person name="Ralston E.J."/>
            <person name="Meyer B.J."/>
            <person name="Haag E.S."/>
        </authorList>
    </citation>
    <scope>NUCLEOTIDE SEQUENCE [LARGE SCALE GENOMIC DNA]</scope>
    <source>
        <strain evidence="10">JU1422</strain>
    </source>
</reference>
<dbReference type="AlphaFoldDB" id="A0A2G5VSV1"/>
<evidence type="ECO:0000256" key="6">
    <source>
        <dbReference type="ARBA" id="ARBA00023136"/>
    </source>
</evidence>
<keyword evidence="10" id="KW-1185">Reference proteome</keyword>